<keyword evidence="2" id="KW-1185">Reference proteome</keyword>
<dbReference type="Proteomes" id="UP000319658">
    <property type="component" value="Segment"/>
</dbReference>
<organism evidence="1 2">
    <name type="scientific">Aeromonas phage D3</name>
    <dbReference type="NCBI Taxonomy" id="2593327"/>
    <lineage>
        <taxon>Viruses</taxon>
        <taxon>Duplodnaviria</taxon>
        <taxon>Heunggongvirae</taxon>
        <taxon>Uroviricota</taxon>
        <taxon>Caudoviricetes</taxon>
        <taxon>Chimalliviridae</taxon>
        <taxon>Ludhianavirus</taxon>
        <taxon>Ludhianavirus D3</taxon>
    </lineage>
</organism>
<gene>
    <name evidence="1" type="ORF">D3_0036</name>
</gene>
<evidence type="ECO:0000313" key="1">
    <source>
        <dbReference type="EMBL" id="QDJ97034.1"/>
    </source>
</evidence>
<accession>A0A514TVK7</accession>
<protein>
    <submittedName>
        <fullName evidence="1">Uncharacterized protein</fullName>
    </submittedName>
</protein>
<dbReference type="EMBL" id="MN102098">
    <property type="protein sequence ID" value="QDJ97034.1"/>
    <property type="molecule type" value="Genomic_DNA"/>
</dbReference>
<name>A0A514TVK7_9CAUD</name>
<reference evidence="1 2" key="1">
    <citation type="submission" date="2019-06" db="EMBL/GenBank/DDBJ databases">
        <title>Complete genome sequence of Aeromonas hydrophila bacteriophage D3.</title>
        <authorList>
            <person name="Rai S."/>
            <person name="Tyagi A."/>
            <person name="Kumar N."/>
            <person name="Singh N."/>
        </authorList>
    </citation>
    <scope>NUCLEOTIDE SEQUENCE [LARGE SCALE GENOMIC DNA]</scope>
</reference>
<proteinExistence type="predicted"/>
<evidence type="ECO:0000313" key="2">
    <source>
        <dbReference type="Proteomes" id="UP000319658"/>
    </source>
</evidence>
<sequence length="162" mass="19280">MYVVNLLDLKQRINFTLMYCLHDMTREDEEELMVSLTEVALDLTLSMVNDKTGEHPDDMFDRYVKMKYPDVQHVFGIGEIVTSLVIEIRKRFFTEFGHDKRLMYKLVRTKRGRTPIYYFAMDLEFTFECGGFFQPSQEDLTQEVDDNPSLETMNELFTRAHY</sequence>